<dbReference type="InterPro" id="IPR036465">
    <property type="entry name" value="vWFA_dom_sf"/>
</dbReference>
<proteinExistence type="predicted"/>
<dbReference type="SUPFAM" id="SSF53300">
    <property type="entry name" value="vWA-like"/>
    <property type="match status" value="1"/>
</dbReference>
<organism evidence="4 5">
    <name type="scientific">Durusdinium trenchii</name>
    <dbReference type="NCBI Taxonomy" id="1381693"/>
    <lineage>
        <taxon>Eukaryota</taxon>
        <taxon>Sar</taxon>
        <taxon>Alveolata</taxon>
        <taxon>Dinophyceae</taxon>
        <taxon>Suessiales</taxon>
        <taxon>Symbiodiniaceae</taxon>
        <taxon>Durusdinium</taxon>
    </lineage>
</organism>
<sequence>MKTVVLALWAILLLLLARVIDRARWRTLPRQRLINSLRLAENSDLVEEENRRLQYDENESDWNSSNETSEVNSTTSTSSTVTSTSSTQTLTTSTDTVTTRTRTTSTRTTRTRTSSTSSSVTRTSSTSSSVTRTTTSSTKTTVTVTSSTSSTVTSTSSTVTTSSWTSTSSTATSTSTWSTTSTTTLWGDVLLALDFTVHPPERWQLQHFAAELALNVSQSVLAESQKRVHFGVVLFGQDVSYFPLPVDEAKLNNLVLDPELGAQVSPRPPRYTHEALSLCESVLTGRYAQVQVVVILTNGLSADPVLTRRSAQDLHARQVRLFSVGMDNVSDRQSVRWMELEDLTLKQYDAFYVNDFLGNDTNDSAQNDTNERRLMEEPVPITLLASILGMDLMEVLLPQPSPPAEPPEGMAPGFIVL</sequence>
<feature type="domain" description="VWFA" evidence="3">
    <location>
        <begin position="188"/>
        <end position="387"/>
    </location>
</feature>
<evidence type="ECO:0000313" key="5">
    <source>
        <dbReference type="Proteomes" id="UP001642464"/>
    </source>
</evidence>
<keyword evidence="2" id="KW-0732">Signal</keyword>
<keyword evidence="5" id="KW-1185">Reference proteome</keyword>
<feature type="region of interest" description="Disordered" evidence="1">
    <location>
        <begin position="50"/>
        <end position="174"/>
    </location>
</feature>
<dbReference type="InterPro" id="IPR002035">
    <property type="entry name" value="VWF_A"/>
</dbReference>
<reference evidence="4 5" key="1">
    <citation type="submission" date="2024-02" db="EMBL/GenBank/DDBJ databases">
        <authorList>
            <person name="Chen Y."/>
            <person name="Shah S."/>
            <person name="Dougan E. K."/>
            <person name="Thang M."/>
            <person name="Chan C."/>
        </authorList>
    </citation>
    <scope>NUCLEOTIDE SEQUENCE [LARGE SCALE GENOMIC DNA]</scope>
</reference>
<feature type="non-terminal residue" evidence="4">
    <location>
        <position position="417"/>
    </location>
</feature>
<dbReference type="EMBL" id="CAXAMM010010080">
    <property type="protein sequence ID" value="CAK9022273.1"/>
    <property type="molecule type" value="Genomic_DNA"/>
</dbReference>
<gene>
    <name evidence="4" type="ORF">SCF082_LOCUS15714</name>
</gene>
<feature type="signal peptide" evidence="2">
    <location>
        <begin position="1"/>
        <end position="22"/>
    </location>
</feature>
<dbReference type="Proteomes" id="UP001642464">
    <property type="component" value="Unassembled WGS sequence"/>
</dbReference>
<evidence type="ECO:0000256" key="2">
    <source>
        <dbReference type="SAM" id="SignalP"/>
    </source>
</evidence>
<evidence type="ECO:0000313" key="4">
    <source>
        <dbReference type="EMBL" id="CAK9022273.1"/>
    </source>
</evidence>
<comment type="caution">
    <text evidence="4">The sequence shown here is derived from an EMBL/GenBank/DDBJ whole genome shotgun (WGS) entry which is preliminary data.</text>
</comment>
<dbReference type="Gene3D" id="3.40.50.410">
    <property type="entry name" value="von Willebrand factor, type A domain"/>
    <property type="match status" value="1"/>
</dbReference>
<accession>A0ABP0K666</accession>
<dbReference type="CDD" id="cd00198">
    <property type="entry name" value="vWFA"/>
    <property type="match status" value="1"/>
</dbReference>
<dbReference type="PROSITE" id="PS50234">
    <property type="entry name" value="VWFA"/>
    <property type="match status" value="1"/>
</dbReference>
<protein>
    <recommendedName>
        <fullName evidence="3">VWFA domain-containing protein</fullName>
    </recommendedName>
</protein>
<name>A0ABP0K666_9DINO</name>
<evidence type="ECO:0000259" key="3">
    <source>
        <dbReference type="PROSITE" id="PS50234"/>
    </source>
</evidence>
<feature type="chain" id="PRO_5045194476" description="VWFA domain-containing protein" evidence="2">
    <location>
        <begin position="23"/>
        <end position="417"/>
    </location>
</feature>
<evidence type="ECO:0000256" key="1">
    <source>
        <dbReference type="SAM" id="MobiDB-lite"/>
    </source>
</evidence>
<feature type="compositionally biased region" description="Low complexity" evidence="1">
    <location>
        <begin position="68"/>
        <end position="174"/>
    </location>
</feature>